<dbReference type="EMBL" id="JAPCWZ010000003">
    <property type="protein sequence ID" value="KAK8875020.1"/>
    <property type="molecule type" value="Genomic_DNA"/>
</dbReference>
<dbReference type="Pfam" id="PF00326">
    <property type="entry name" value="Peptidase_S9"/>
    <property type="match status" value="1"/>
</dbReference>
<dbReference type="InterPro" id="IPR029058">
    <property type="entry name" value="AB_hydrolase_fold"/>
</dbReference>
<evidence type="ECO:0000259" key="1">
    <source>
        <dbReference type="Pfam" id="PF00326"/>
    </source>
</evidence>
<dbReference type="Proteomes" id="UP001390339">
    <property type="component" value="Unassembled WGS sequence"/>
</dbReference>
<name>A0ABR2JCY1_9PEZI</name>
<sequence length="328" mass="35344">MLGMKNPFCLTAVYKTVDGGDLEADIRVPYAKEGHPFGVKCPVFTALNQSLRPAAILDLLTLTLNPQVIDIPSEAGLGVSYSIINKKHSEDLVHARRYVVVSPEYRPLDPSAAAAAGSSVLLPPIQDCRDLLAWIYDGGLQRTLEAEHPGLYPVDYDHVYASGMSYGGLLALSLGWDVPRTVAGILSVGGPCWFDDGLWAEANEAAATLSQQAKHSDPISLGLEPASSHSSIFDVRIPTPPALELNECDPAMNVHNDFPRVFLVHGTDDKLVPIESARHLLGTLQVKSIQCDMAEIEGAGHLFASTVRDSPEALKQVSRGVDWVTSSQ</sequence>
<protein>
    <submittedName>
        <fullName evidence="2">Non-reducing polyketide synthase ausA</fullName>
    </submittedName>
</protein>
<feature type="domain" description="Peptidase S9 prolyl oligopeptidase catalytic" evidence="1">
    <location>
        <begin position="245"/>
        <end position="314"/>
    </location>
</feature>
<evidence type="ECO:0000313" key="2">
    <source>
        <dbReference type="EMBL" id="KAK8875020.1"/>
    </source>
</evidence>
<reference evidence="2 3" key="1">
    <citation type="journal article" date="2024" name="IMA Fungus">
        <title>Apiospora arundinis, a panoply of carbohydrate-active enzymes and secondary metabolites.</title>
        <authorList>
            <person name="Sorensen T."/>
            <person name="Petersen C."/>
            <person name="Muurmann A.T."/>
            <person name="Christiansen J.V."/>
            <person name="Brundto M.L."/>
            <person name="Overgaard C.K."/>
            <person name="Boysen A.T."/>
            <person name="Wollenberg R.D."/>
            <person name="Larsen T.O."/>
            <person name="Sorensen J.L."/>
            <person name="Nielsen K.L."/>
            <person name="Sondergaard T.E."/>
        </authorList>
    </citation>
    <scope>NUCLEOTIDE SEQUENCE [LARGE SCALE GENOMIC DNA]</scope>
    <source>
        <strain evidence="2 3">AAU 773</strain>
    </source>
</reference>
<dbReference type="Gene3D" id="3.40.50.1820">
    <property type="entry name" value="alpha/beta hydrolase"/>
    <property type="match status" value="1"/>
</dbReference>
<accession>A0ABR2JCY1</accession>
<proteinExistence type="predicted"/>
<keyword evidence="3" id="KW-1185">Reference proteome</keyword>
<evidence type="ECO:0000313" key="3">
    <source>
        <dbReference type="Proteomes" id="UP001390339"/>
    </source>
</evidence>
<dbReference type="SUPFAM" id="SSF53474">
    <property type="entry name" value="alpha/beta-Hydrolases"/>
    <property type="match status" value="1"/>
</dbReference>
<gene>
    <name evidence="2" type="ORF">PGQ11_005534</name>
</gene>
<comment type="caution">
    <text evidence="2">The sequence shown here is derived from an EMBL/GenBank/DDBJ whole genome shotgun (WGS) entry which is preliminary data.</text>
</comment>
<organism evidence="2 3">
    <name type="scientific">Apiospora arundinis</name>
    <dbReference type="NCBI Taxonomy" id="335852"/>
    <lineage>
        <taxon>Eukaryota</taxon>
        <taxon>Fungi</taxon>
        <taxon>Dikarya</taxon>
        <taxon>Ascomycota</taxon>
        <taxon>Pezizomycotina</taxon>
        <taxon>Sordariomycetes</taxon>
        <taxon>Xylariomycetidae</taxon>
        <taxon>Amphisphaeriales</taxon>
        <taxon>Apiosporaceae</taxon>
        <taxon>Apiospora</taxon>
    </lineage>
</organism>
<dbReference type="InterPro" id="IPR001375">
    <property type="entry name" value="Peptidase_S9_cat"/>
</dbReference>